<evidence type="ECO:0000313" key="3">
    <source>
        <dbReference type="Proteomes" id="UP000004310"/>
    </source>
</evidence>
<feature type="region of interest" description="Disordered" evidence="1">
    <location>
        <begin position="89"/>
        <end position="116"/>
    </location>
</feature>
<reference evidence="2 3" key="1">
    <citation type="journal article" date="2010" name="J. Bacteriol.">
        <title>Genome sequence of Fulvimarina pelagi HTCC2506T, a Mn(II)-oxidizing alphaproteobacterium possessing an aerobic anoxygenic photosynthetic gene cluster and Xanthorhodopsin.</title>
        <authorList>
            <person name="Kang I."/>
            <person name="Oh H.M."/>
            <person name="Lim S.I."/>
            <person name="Ferriera S."/>
            <person name="Giovannoni S.J."/>
            <person name="Cho J.C."/>
        </authorList>
    </citation>
    <scope>NUCLEOTIDE SEQUENCE [LARGE SCALE GENOMIC DNA]</scope>
    <source>
        <strain evidence="2 3">HTCC2506</strain>
    </source>
</reference>
<organism evidence="2 3">
    <name type="scientific">Fulvimarina pelagi HTCC2506</name>
    <dbReference type="NCBI Taxonomy" id="314231"/>
    <lineage>
        <taxon>Bacteria</taxon>
        <taxon>Pseudomonadati</taxon>
        <taxon>Pseudomonadota</taxon>
        <taxon>Alphaproteobacteria</taxon>
        <taxon>Hyphomicrobiales</taxon>
        <taxon>Aurantimonadaceae</taxon>
        <taxon>Fulvimarina</taxon>
    </lineage>
</organism>
<comment type="caution">
    <text evidence="2">The sequence shown here is derived from an EMBL/GenBank/DDBJ whole genome shotgun (WGS) entry which is preliminary data.</text>
</comment>
<keyword evidence="3" id="KW-1185">Reference proteome</keyword>
<evidence type="ECO:0000256" key="1">
    <source>
        <dbReference type="SAM" id="MobiDB-lite"/>
    </source>
</evidence>
<proteinExistence type="predicted"/>
<gene>
    <name evidence="2" type="ORF">FP2506_18819</name>
</gene>
<dbReference type="AlphaFoldDB" id="Q0G0L9"/>
<protein>
    <submittedName>
        <fullName evidence="2">Uncharacterized protein</fullName>
    </submittedName>
</protein>
<sequence length="116" mass="12304">MTADDIEIVLDPSLSDDPIFTAEIRTPLGSLDVMARVTIEGRSLALDGTHIGGDPAKTWGPAALRNLAQAVMEKLDVDEIIVVGAVRTTGANPGRTPRLRRLRRAPASQGAPKRGP</sequence>
<dbReference type="HOGENOM" id="CLU_2093274_0_0_5"/>
<dbReference type="EMBL" id="AATP01000005">
    <property type="protein sequence ID" value="EAU40970.1"/>
    <property type="molecule type" value="Genomic_DNA"/>
</dbReference>
<evidence type="ECO:0000313" key="2">
    <source>
        <dbReference type="EMBL" id="EAU40970.1"/>
    </source>
</evidence>
<name>Q0G0L9_9HYPH</name>
<dbReference type="Proteomes" id="UP000004310">
    <property type="component" value="Unassembled WGS sequence"/>
</dbReference>
<accession>Q0G0L9</accession>
<dbReference type="eggNOG" id="ENOG502ZSY0">
    <property type="taxonomic scope" value="Bacteria"/>
</dbReference>